<evidence type="ECO:0000313" key="2">
    <source>
        <dbReference type="Proteomes" id="UP000286415"/>
    </source>
</evidence>
<evidence type="ECO:0000313" key="1">
    <source>
        <dbReference type="EMBL" id="KAG5444228.1"/>
    </source>
</evidence>
<reference evidence="1 2" key="2">
    <citation type="journal article" date="2021" name="Genomics">
        <title>High-quality reference genome for Clonorchis sinensis.</title>
        <authorList>
            <person name="Young N.D."/>
            <person name="Stroehlein A.J."/>
            <person name="Kinkar L."/>
            <person name="Wang T."/>
            <person name="Sohn W.M."/>
            <person name="Chang B.C.H."/>
            <person name="Kaur P."/>
            <person name="Weisz D."/>
            <person name="Dudchenko O."/>
            <person name="Aiden E.L."/>
            <person name="Korhonen P.K."/>
            <person name="Gasser R.B."/>
        </authorList>
    </citation>
    <scope>NUCLEOTIDE SEQUENCE [LARGE SCALE GENOMIC DNA]</scope>
    <source>
        <strain evidence="1">Cs-k2</strain>
    </source>
</reference>
<keyword evidence="2" id="KW-1185">Reference proteome</keyword>
<organism evidence="1 2">
    <name type="scientific">Clonorchis sinensis</name>
    <name type="common">Chinese liver fluke</name>
    <dbReference type="NCBI Taxonomy" id="79923"/>
    <lineage>
        <taxon>Eukaryota</taxon>
        <taxon>Metazoa</taxon>
        <taxon>Spiralia</taxon>
        <taxon>Lophotrochozoa</taxon>
        <taxon>Platyhelminthes</taxon>
        <taxon>Trematoda</taxon>
        <taxon>Digenea</taxon>
        <taxon>Opisthorchiida</taxon>
        <taxon>Opisthorchiata</taxon>
        <taxon>Opisthorchiidae</taxon>
        <taxon>Clonorchis</taxon>
    </lineage>
</organism>
<name>A0A3R7D5X3_CLOSI</name>
<dbReference type="InParanoid" id="A0A3R7D5X3"/>
<proteinExistence type="predicted"/>
<accession>A0A3R7D5X3</accession>
<dbReference type="EMBL" id="NIRI02000056">
    <property type="protein sequence ID" value="KAG5444228.1"/>
    <property type="molecule type" value="Genomic_DNA"/>
</dbReference>
<dbReference type="Proteomes" id="UP000286415">
    <property type="component" value="Unassembled WGS sequence"/>
</dbReference>
<reference evidence="1 2" key="1">
    <citation type="journal article" date="2018" name="Biotechnol. Adv.">
        <title>Improved genomic resources and new bioinformatic workflow for the carcinogenic parasite Clonorchis sinensis: Biotechnological implications.</title>
        <authorList>
            <person name="Wang D."/>
            <person name="Korhonen P.K."/>
            <person name="Gasser R.B."/>
            <person name="Young N.D."/>
        </authorList>
    </citation>
    <scope>NUCLEOTIDE SEQUENCE [LARGE SCALE GENOMIC DNA]</scope>
    <source>
        <strain evidence="1">Cs-k2</strain>
    </source>
</reference>
<sequence length="156" mass="17607">MASQLFLSRLWSTSAPNFHGVARQLSTERMLQLRDSFLRHKPRNYPMNFSGRLLTVASTQHRSGRKELCEADGPLAYEKLTTKTPSTSSNSRLLQPLRSDALRIARFPSWKVSHTDSSQTFRNLLHTPLPGQNLATSLLAPPTCHSNSFQHAQYMA</sequence>
<protein>
    <submittedName>
        <fullName evidence="1">Uncharacterized protein</fullName>
    </submittedName>
</protein>
<comment type="caution">
    <text evidence="1">The sequence shown here is derived from an EMBL/GenBank/DDBJ whole genome shotgun (WGS) entry which is preliminary data.</text>
</comment>
<dbReference type="AlphaFoldDB" id="A0A3R7D5X3"/>
<gene>
    <name evidence="1" type="ORF">CSKR_104496</name>
</gene>